<keyword evidence="3 6" id="KW-0812">Transmembrane</keyword>
<feature type="transmembrane region" description="Helical" evidence="6">
    <location>
        <begin position="79"/>
        <end position="100"/>
    </location>
</feature>
<evidence type="ECO:0000313" key="9">
    <source>
        <dbReference type="Proteomes" id="UP001430193"/>
    </source>
</evidence>
<comment type="caution">
    <text evidence="8">The sequence shown here is derived from an EMBL/GenBank/DDBJ whole genome shotgun (WGS) entry which is preliminary data.</text>
</comment>
<sequence>MPELHWGAKTKDGWKRLAAAAAYGLGVWLIAHLNVPHFLLVCGLNVSVLLLTPYRYWLFLAIAQSLSQLPVAIECASSFGIVWSSLMLMPGNALIGPVIYYFREHSHLFDRSGQVRIGKLLLCALLVALVLTLFNEVQIATVVYPAGVTPMRYHHLAAQWILGNFIGVLCVAPAVLAVRQAVRDRGWRSLLAAISESRSTLESICFIVPVLMILIWAGFAEPHLRELAQVAMFVPVVWLALRHGWQGAALGGSIATLSVVWLMPEHYDNATIQAEVIVAFAICTMLLLGGRIEVLDRRAERERKEVRTALALAQRQVQLGEMQLRSTAMALEHARETVRAGYAMMMGRLRHLQPAVDDRGYQSAALAAQDQLLGISESLHPTIYRERGLPAALREGAVARMLDHAGIRYWCELKGPLSQLSPAVHLALYRMVCESIVLGCSQRDISDVCVRIRCGEVDGRRWVVASVVFRVNPVRLPHVKWEDLAPRLVRTATGGGIKTLEDRSAIFEGHARQRDLTDGRRIAWLMRDI</sequence>
<reference evidence="8" key="1">
    <citation type="submission" date="2020-10" db="EMBL/GenBank/DDBJ databases">
        <title>Phylogeny of dyella-like bacteria.</title>
        <authorList>
            <person name="Fu J."/>
        </authorList>
    </citation>
    <scope>NUCLEOTIDE SEQUENCE</scope>
    <source>
        <strain evidence="8">DHON07</strain>
    </source>
</reference>
<organism evidence="8 9">
    <name type="scientific">Dyella mobilis</name>
    <dbReference type="NCBI Taxonomy" id="1849582"/>
    <lineage>
        <taxon>Bacteria</taxon>
        <taxon>Pseudomonadati</taxon>
        <taxon>Pseudomonadota</taxon>
        <taxon>Gammaproteobacteria</taxon>
        <taxon>Lysobacterales</taxon>
        <taxon>Rhodanobacteraceae</taxon>
        <taxon>Dyella</taxon>
    </lineage>
</organism>
<protein>
    <submittedName>
        <fullName evidence="8">MASE1 domain-containing protein</fullName>
    </submittedName>
</protein>
<dbReference type="Pfam" id="PF05231">
    <property type="entry name" value="MASE1"/>
    <property type="match status" value="1"/>
</dbReference>
<dbReference type="EMBL" id="JADIKF010000039">
    <property type="protein sequence ID" value="MBM7131089.1"/>
    <property type="molecule type" value="Genomic_DNA"/>
</dbReference>
<feature type="domain" description="MASE1" evidence="7">
    <location>
        <begin position="32"/>
        <end position="289"/>
    </location>
</feature>
<accession>A0ABS2KJI3</accession>
<dbReference type="Proteomes" id="UP001430193">
    <property type="component" value="Unassembled WGS sequence"/>
</dbReference>
<feature type="transmembrane region" description="Helical" evidence="6">
    <location>
        <begin position="199"/>
        <end position="217"/>
    </location>
</feature>
<keyword evidence="4 6" id="KW-1133">Transmembrane helix</keyword>
<feature type="transmembrane region" description="Helical" evidence="6">
    <location>
        <begin position="120"/>
        <end position="144"/>
    </location>
</feature>
<evidence type="ECO:0000256" key="2">
    <source>
        <dbReference type="ARBA" id="ARBA00022475"/>
    </source>
</evidence>
<keyword evidence="9" id="KW-1185">Reference proteome</keyword>
<proteinExistence type="predicted"/>
<evidence type="ECO:0000256" key="1">
    <source>
        <dbReference type="ARBA" id="ARBA00004651"/>
    </source>
</evidence>
<evidence type="ECO:0000256" key="4">
    <source>
        <dbReference type="ARBA" id="ARBA00022989"/>
    </source>
</evidence>
<evidence type="ECO:0000259" key="7">
    <source>
        <dbReference type="Pfam" id="PF05231"/>
    </source>
</evidence>
<feature type="transmembrane region" description="Helical" evidence="6">
    <location>
        <begin position="248"/>
        <end position="264"/>
    </location>
</feature>
<feature type="transmembrane region" description="Helical" evidence="6">
    <location>
        <begin position="276"/>
        <end position="294"/>
    </location>
</feature>
<evidence type="ECO:0000256" key="6">
    <source>
        <dbReference type="SAM" id="Phobius"/>
    </source>
</evidence>
<dbReference type="RefSeq" id="WP_204632627.1">
    <property type="nucleotide sequence ID" value="NZ_BSOC01000002.1"/>
</dbReference>
<evidence type="ECO:0000256" key="5">
    <source>
        <dbReference type="ARBA" id="ARBA00023136"/>
    </source>
</evidence>
<gene>
    <name evidence="8" type="ORF">ISS99_16310</name>
</gene>
<evidence type="ECO:0000313" key="8">
    <source>
        <dbReference type="EMBL" id="MBM7131089.1"/>
    </source>
</evidence>
<keyword evidence="5 6" id="KW-0472">Membrane</keyword>
<keyword evidence="2" id="KW-1003">Cell membrane</keyword>
<evidence type="ECO:0000256" key="3">
    <source>
        <dbReference type="ARBA" id="ARBA00022692"/>
    </source>
</evidence>
<name>A0ABS2KJI3_9GAMM</name>
<comment type="subcellular location">
    <subcellularLocation>
        <location evidence="1">Cell membrane</location>
        <topology evidence="1">Multi-pass membrane protein</topology>
    </subcellularLocation>
</comment>
<dbReference type="InterPro" id="IPR007895">
    <property type="entry name" value="MASE1"/>
</dbReference>
<feature type="transmembrane region" description="Helical" evidence="6">
    <location>
        <begin position="156"/>
        <end position="178"/>
    </location>
</feature>